<keyword evidence="2" id="KW-0812">Transmembrane</keyword>
<sequence length="1279" mass="137679">MQVSTSVIGAAVRSVVLVVVEPMEVVLQPFTAIGGKLSIFESALNSTTSIVNDLVASSSPPPFFDHHNITYPFNASDRPSSVGVFGHHTLNVEEMAERYHSGVDMFWIVRSFSDMLGILDSVLDLFQPFLPSPSVLAQTGAMNTDVYMAETNRTKWAPSIQCGRGSSLVLQNQTSTAINQGENDECVTWDAPVRRDGSCFVAVVESSIGCYPCEKETFSSFQASYDLPLLHCYACNGAAECGGGGGTLSVYTNMWMNPMFTCGEAIVNNYINKGVFNPTFAVGGRVVESNVTGSSSGSGGGSESGGGGDDGDESIVYSNSSAVIPGAGISCSVANVDVVSLLKLFLAGEWSVDVSGNITAAGSTGSSGGGGGGSTTLDLSSLRGNGIAPFVHICPEGHCCDPLSQSGSGEGGSNGTSPTTSSSTSTSNVCSAYVDGVYREGSVCGRGRTGPLCGSCKVGYAREVFSRACQPADECDMQLTAGLLVMVILVILVLALVLLITTGRGMAAVDIRLLSFFFDAVVVVYLPSQSSGGRGAFESLIHVVTSALSLQFWTAKGSKTSFLSSFCYPTSISHTAILLIDLFHPLLFVGSLCILQCFILFVIEVRRWKRKRERKRRQRRNEEGVEGGMSQHGRGRKTERGQGQERYRLGMNTDRRDTPSQSGVAISMSEFHTEMENTSANENGERSDTRTLLLTGAHHSSHTSLPSPGQSGSASVALTTSALGLHVDGKGQEKGEGEVEKVRNGGKKGEDGRGRGMSEQTSHTEYASRKKQRLRIFLLSLYMSLLLTYSNLLSAALNILRCETIIADDFTLKRVIRSSGTIVCPFSEGSEPWLSAIALTLLIVLAAVPIAVLLSRSYRLKGIAYKVAKRMRVSLYAVRKWGEEREDRRRRTTHDKRTGGRRGDAEAEEHGKRTKSMPNSAQFAAQNKAQFEKEGGKVEADTITKSASHLTPAHSSALSVPTPHAAPPFSTAATNSNAVTDLRRSMLTSTLPHTRDERYSDSNASLPASGGRRSMDVEGDEGGGGSVRTIASIQGQDVTSFNDYVSGPYRKGWWAWEEIALFRRFFLFLPSFFVSNSQLLPAVLNFVIVDVYLIAHLLIQPYRTRASNIADSVLLIALSGVCFCALPIAYSQDSRLLGVGTGSSFDVEDLTSSFGVGELAFAFVGVVYAITVVIVRGRFFVSVLLAFLHKRKQRMGGEGEEEERGVVLERRGSEVSRERAREREEGGGLNGSSSIRDDEWAKQEKLTIFSRWKKKKAKDDSNKGSVLATRGDELELNQV</sequence>
<dbReference type="AlphaFoldDB" id="A0A7S3D2U6"/>
<name>A0A7S3D2U6_9EUKA</name>
<evidence type="ECO:0000256" key="1">
    <source>
        <dbReference type="SAM" id="MobiDB-lite"/>
    </source>
</evidence>
<evidence type="ECO:0000256" key="2">
    <source>
        <dbReference type="SAM" id="Phobius"/>
    </source>
</evidence>
<feature type="compositionally biased region" description="Basic and acidic residues" evidence="1">
    <location>
        <begin position="727"/>
        <end position="756"/>
    </location>
</feature>
<feature type="transmembrane region" description="Helical" evidence="2">
    <location>
        <begin position="1159"/>
        <end position="1188"/>
    </location>
</feature>
<feature type="region of interest" description="Disordered" evidence="1">
    <location>
        <begin position="884"/>
        <end position="977"/>
    </location>
</feature>
<dbReference type="EMBL" id="HBIB01010326">
    <property type="protein sequence ID" value="CAE0244425.1"/>
    <property type="molecule type" value="Transcribed_RNA"/>
</dbReference>
<feature type="transmembrane region" description="Helical" evidence="2">
    <location>
        <begin position="776"/>
        <end position="800"/>
    </location>
</feature>
<feature type="compositionally biased region" description="Basic and acidic residues" evidence="1">
    <location>
        <begin position="1217"/>
        <end position="1226"/>
    </location>
</feature>
<feature type="region of interest" description="Disordered" evidence="1">
    <location>
        <begin position="1253"/>
        <end position="1279"/>
    </location>
</feature>
<feature type="transmembrane region" description="Helical" evidence="2">
    <location>
        <begin position="479"/>
        <end position="500"/>
    </location>
</feature>
<feature type="compositionally biased region" description="Basic and acidic residues" evidence="1">
    <location>
        <begin position="884"/>
        <end position="911"/>
    </location>
</feature>
<protein>
    <recommendedName>
        <fullName evidence="4">Transmembrane protein</fullName>
    </recommendedName>
</protein>
<feature type="compositionally biased region" description="Basic and acidic residues" evidence="1">
    <location>
        <begin position="930"/>
        <end position="942"/>
    </location>
</feature>
<feature type="transmembrane region" description="Helical" evidence="2">
    <location>
        <begin position="1079"/>
        <end position="1099"/>
    </location>
</feature>
<feature type="transmembrane region" description="Helical" evidence="2">
    <location>
        <begin position="507"/>
        <end position="527"/>
    </location>
</feature>
<keyword evidence="2" id="KW-0472">Membrane</keyword>
<feature type="region of interest" description="Disordered" evidence="1">
    <location>
        <begin position="612"/>
        <end position="662"/>
    </location>
</feature>
<proteinExistence type="predicted"/>
<organism evidence="3">
    <name type="scientific">Palpitomonas bilix</name>
    <dbReference type="NCBI Taxonomy" id="652834"/>
    <lineage>
        <taxon>Eukaryota</taxon>
        <taxon>Eukaryota incertae sedis</taxon>
    </lineage>
</organism>
<feature type="transmembrane region" description="Helical" evidence="2">
    <location>
        <begin position="1111"/>
        <end position="1130"/>
    </location>
</feature>
<feature type="region of interest" description="Disordered" evidence="1">
    <location>
        <begin position="291"/>
        <end position="312"/>
    </location>
</feature>
<evidence type="ECO:0008006" key="4">
    <source>
        <dbReference type="Google" id="ProtNLM"/>
    </source>
</evidence>
<feature type="transmembrane region" description="Helical" evidence="2">
    <location>
        <begin position="586"/>
        <end position="605"/>
    </location>
</feature>
<feature type="compositionally biased region" description="Gly residues" evidence="1">
    <location>
        <begin position="296"/>
        <end position="308"/>
    </location>
</feature>
<feature type="region of interest" description="Disordered" evidence="1">
    <location>
        <begin position="990"/>
        <end position="1022"/>
    </location>
</feature>
<dbReference type="PANTHER" id="PTHR11319">
    <property type="entry name" value="G PROTEIN-COUPLED RECEPTOR-RELATED"/>
    <property type="match status" value="1"/>
</dbReference>
<keyword evidence="2" id="KW-1133">Transmembrane helix</keyword>
<feature type="compositionally biased region" description="Polar residues" evidence="1">
    <location>
        <begin position="916"/>
        <end position="929"/>
    </location>
</feature>
<feature type="region of interest" description="Disordered" evidence="1">
    <location>
        <begin position="727"/>
        <end position="766"/>
    </location>
</feature>
<dbReference type="PANTHER" id="PTHR11319:SF35">
    <property type="entry name" value="OUTER MEMBRANE PROTEIN PMPC-RELATED"/>
    <property type="match status" value="1"/>
</dbReference>
<feature type="compositionally biased region" description="Polar residues" evidence="1">
    <location>
        <begin position="943"/>
        <end position="959"/>
    </location>
</feature>
<evidence type="ECO:0000313" key="3">
    <source>
        <dbReference type="EMBL" id="CAE0244425.1"/>
    </source>
</evidence>
<feature type="compositionally biased region" description="Low complexity" evidence="1">
    <location>
        <begin position="415"/>
        <end position="427"/>
    </location>
</feature>
<feature type="transmembrane region" description="Helical" evidence="2">
    <location>
        <begin position="833"/>
        <end position="854"/>
    </location>
</feature>
<gene>
    <name evidence="3" type="ORF">PBIL07802_LOCUS6600</name>
</gene>
<feature type="compositionally biased region" description="Basic and acidic residues" evidence="1">
    <location>
        <begin position="636"/>
        <end position="658"/>
    </location>
</feature>
<reference evidence="3" key="1">
    <citation type="submission" date="2021-01" db="EMBL/GenBank/DDBJ databases">
        <authorList>
            <person name="Corre E."/>
            <person name="Pelletier E."/>
            <person name="Niang G."/>
            <person name="Scheremetjew M."/>
            <person name="Finn R."/>
            <person name="Kale V."/>
            <person name="Holt S."/>
            <person name="Cochrane G."/>
            <person name="Meng A."/>
            <person name="Brown T."/>
            <person name="Cohen L."/>
        </authorList>
    </citation>
    <scope>NUCLEOTIDE SEQUENCE</scope>
    <source>
        <strain evidence="3">NIES-2562</strain>
    </source>
</reference>
<accession>A0A7S3D2U6</accession>
<feature type="region of interest" description="Disordered" evidence="1">
    <location>
        <begin position="405"/>
        <end position="427"/>
    </location>
</feature>
<feature type="region of interest" description="Disordered" evidence="1">
    <location>
        <begin position="1217"/>
        <end position="1237"/>
    </location>
</feature>